<evidence type="ECO:0000256" key="3">
    <source>
        <dbReference type="ARBA" id="ARBA00008725"/>
    </source>
</evidence>
<dbReference type="SUPFAM" id="SSF53850">
    <property type="entry name" value="Periplasmic binding protein-like II"/>
    <property type="match status" value="1"/>
</dbReference>
<dbReference type="InterPro" id="IPR050811">
    <property type="entry name" value="Phosphate_ABC_transporter"/>
</dbReference>
<dbReference type="CDD" id="cd13653">
    <property type="entry name" value="PBP2_phosphate_like_1"/>
    <property type="match status" value="1"/>
</dbReference>
<dbReference type="Proteomes" id="UP001519887">
    <property type="component" value="Unassembled WGS sequence"/>
</dbReference>
<evidence type="ECO:0000256" key="11">
    <source>
        <dbReference type="ARBA" id="ARBA00023288"/>
    </source>
</evidence>
<evidence type="ECO:0000313" key="16">
    <source>
        <dbReference type="Proteomes" id="UP001519887"/>
    </source>
</evidence>
<evidence type="ECO:0000256" key="7">
    <source>
        <dbReference type="ARBA" id="ARBA00022592"/>
    </source>
</evidence>
<dbReference type="EMBL" id="JAHZIK010001179">
    <property type="protein sequence ID" value="MBW7458390.1"/>
    <property type="molecule type" value="Genomic_DNA"/>
</dbReference>
<evidence type="ECO:0000256" key="9">
    <source>
        <dbReference type="ARBA" id="ARBA00023136"/>
    </source>
</evidence>
<keyword evidence="16" id="KW-1185">Reference proteome</keyword>
<evidence type="ECO:0000256" key="12">
    <source>
        <dbReference type="RuleBase" id="RU367119"/>
    </source>
</evidence>
<name>A0ABS7CCF2_9BACL</name>
<dbReference type="PANTHER" id="PTHR30570">
    <property type="entry name" value="PERIPLASMIC PHOSPHATE BINDING COMPONENT OF PHOSPHATE ABC TRANSPORTER"/>
    <property type="match status" value="1"/>
</dbReference>
<dbReference type="Pfam" id="PF12849">
    <property type="entry name" value="PBP_like_2"/>
    <property type="match status" value="1"/>
</dbReference>
<reference evidence="15 16" key="1">
    <citation type="submission" date="2021-07" db="EMBL/GenBank/DDBJ databases">
        <title>Paenibacillus radiodurans sp. nov., isolated from the southeastern edge of Tengger Desert.</title>
        <authorList>
            <person name="Zhang G."/>
        </authorList>
    </citation>
    <scope>NUCLEOTIDE SEQUENCE [LARGE SCALE GENOMIC DNA]</scope>
    <source>
        <strain evidence="15 16">CCM 7311</strain>
    </source>
</reference>
<dbReference type="InterPro" id="IPR024370">
    <property type="entry name" value="PBP_domain"/>
</dbReference>
<keyword evidence="9" id="KW-0472">Membrane</keyword>
<comment type="subunit">
    <text evidence="4 12">The complex is composed of two ATP-binding proteins (PstB), two transmembrane proteins (PstC and PstA) and a solute-binding protein (PstS).</text>
</comment>
<keyword evidence="7 12" id="KW-0592">Phosphate transport</keyword>
<protein>
    <recommendedName>
        <fullName evidence="12">Phosphate-binding protein</fullName>
    </recommendedName>
</protein>
<keyword evidence="10 12" id="KW-0564">Palmitate</keyword>
<evidence type="ECO:0000256" key="2">
    <source>
        <dbReference type="ARBA" id="ARBA00004193"/>
    </source>
</evidence>
<gene>
    <name evidence="15" type="ORF">K0U00_30555</name>
</gene>
<evidence type="ECO:0000256" key="10">
    <source>
        <dbReference type="ARBA" id="ARBA00023139"/>
    </source>
</evidence>
<comment type="caution">
    <text evidence="15">The sequence shown here is derived from an EMBL/GenBank/DDBJ whole genome shotgun (WGS) entry which is preliminary data.</text>
</comment>
<evidence type="ECO:0000256" key="5">
    <source>
        <dbReference type="ARBA" id="ARBA00022448"/>
    </source>
</evidence>
<accession>A0ABS7CCF2</accession>
<dbReference type="PROSITE" id="PS51257">
    <property type="entry name" value="PROKAR_LIPOPROTEIN"/>
    <property type="match status" value="1"/>
</dbReference>
<dbReference type="NCBIfam" id="TIGR02136">
    <property type="entry name" value="ptsS_2"/>
    <property type="match status" value="1"/>
</dbReference>
<dbReference type="InterPro" id="IPR011862">
    <property type="entry name" value="Phos-bd"/>
</dbReference>
<sequence length="329" mass="34623">MKKLGLLVTVVLLSISLAACGAKNNETNTGNAANAGTNTEAGGNTTGNTATNAGGNAAAETPITGSILATGSSALQPLVDQVSKKFMDDEKYSGITVQVQGGGSGTGLTQVQAGQADIGNSDIFAEEKFVDADADKAKELVDHQVAVVAMATVVNKSVTVDNLTKQQLVDIFTGKVKNWKDVGGQDEAITIVNRPSSSGTRATFEKYALGMKSEDLPGSIQEDASGTVKKLVTDTSGAIGYLAFSYIDDTIKTLKYEGVEPKEENVVTGDYPVWAYEHMYTKGEPNEAAKAFLDYMLSPEVQDNDVVELGYTPISKMQIKRDVAGTVTK</sequence>
<dbReference type="Gene3D" id="3.40.190.10">
    <property type="entry name" value="Periplasmic binding protein-like II"/>
    <property type="match status" value="2"/>
</dbReference>
<dbReference type="PANTHER" id="PTHR30570:SF4">
    <property type="entry name" value="PHOSPHATE-BINDING PROTEIN PSTS 1"/>
    <property type="match status" value="1"/>
</dbReference>
<comment type="function">
    <text evidence="12">Involved in the system for phosphate transport across the cytoplasmic membrane.</text>
</comment>
<evidence type="ECO:0000256" key="6">
    <source>
        <dbReference type="ARBA" id="ARBA00022475"/>
    </source>
</evidence>
<proteinExistence type="inferred from homology"/>
<comment type="similarity">
    <text evidence="3 12">Belongs to the PstS family.</text>
</comment>
<feature type="domain" description="PBP" evidence="14">
    <location>
        <begin position="57"/>
        <end position="300"/>
    </location>
</feature>
<comment type="subcellular location">
    <subcellularLocation>
        <location evidence="2 12">Cell membrane</location>
        <topology evidence="2 12">Lipid-anchor</topology>
    </subcellularLocation>
</comment>
<feature type="region of interest" description="Disordered" evidence="13">
    <location>
        <begin position="26"/>
        <end position="52"/>
    </location>
</feature>
<evidence type="ECO:0000256" key="1">
    <source>
        <dbReference type="ARBA" id="ARBA00002841"/>
    </source>
</evidence>
<evidence type="ECO:0000259" key="14">
    <source>
        <dbReference type="Pfam" id="PF12849"/>
    </source>
</evidence>
<dbReference type="RefSeq" id="WP_210037415.1">
    <property type="nucleotide sequence ID" value="NZ_JBHLVU010000004.1"/>
</dbReference>
<evidence type="ECO:0000313" key="15">
    <source>
        <dbReference type="EMBL" id="MBW7458390.1"/>
    </source>
</evidence>
<keyword evidence="5 12" id="KW-0813">Transport</keyword>
<evidence type="ECO:0000256" key="13">
    <source>
        <dbReference type="SAM" id="MobiDB-lite"/>
    </source>
</evidence>
<keyword evidence="6 12" id="KW-1003">Cell membrane</keyword>
<keyword evidence="8 12" id="KW-0732">Signal</keyword>
<organism evidence="15 16">
    <name type="scientific">Paenibacillus sepulcri</name>
    <dbReference type="NCBI Taxonomy" id="359917"/>
    <lineage>
        <taxon>Bacteria</taxon>
        <taxon>Bacillati</taxon>
        <taxon>Bacillota</taxon>
        <taxon>Bacilli</taxon>
        <taxon>Bacillales</taxon>
        <taxon>Paenibacillaceae</taxon>
        <taxon>Paenibacillus</taxon>
    </lineage>
</organism>
<keyword evidence="11 12" id="KW-0449">Lipoprotein</keyword>
<feature type="chain" id="PRO_5044970917" description="Phosphate-binding protein" evidence="12">
    <location>
        <begin position="22"/>
        <end position="329"/>
    </location>
</feature>
<feature type="signal peptide" evidence="12">
    <location>
        <begin position="1"/>
        <end position="21"/>
    </location>
</feature>
<comment type="function">
    <text evidence="1">Part of the ABC transporter complex PstSACB involved in phosphate import.</text>
</comment>
<evidence type="ECO:0000256" key="4">
    <source>
        <dbReference type="ARBA" id="ARBA00011529"/>
    </source>
</evidence>
<evidence type="ECO:0000256" key="8">
    <source>
        <dbReference type="ARBA" id="ARBA00022729"/>
    </source>
</evidence>